<evidence type="ECO:0000256" key="1">
    <source>
        <dbReference type="ARBA" id="ARBA00001936"/>
    </source>
</evidence>
<dbReference type="EC" id="3.1.3.16" evidence="2"/>
<evidence type="ECO:0000259" key="8">
    <source>
        <dbReference type="SMART" id="SM00156"/>
    </source>
</evidence>
<keyword evidence="3" id="KW-0479">Metal-binding</keyword>
<reference evidence="9" key="3">
    <citation type="submission" date="2025-09" db="UniProtKB">
        <authorList>
            <consortium name="Ensembl"/>
        </authorList>
    </citation>
    <scope>IDENTIFICATION</scope>
</reference>
<dbReference type="Ensembl" id="ENSVURT00010016665.1">
    <property type="protein sequence ID" value="ENSVURP00010014657.1"/>
    <property type="gene ID" value="ENSVURG00010011231.1"/>
</dbReference>
<dbReference type="GO" id="GO:0046872">
    <property type="term" value="F:metal ion binding"/>
    <property type="evidence" value="ECO:0007669"/>
    <property type="project" value="UniProtKB-KW"/>
</dbReference>
<dbReference type="OMA" id="QIRTIDW"/>
<dbReference type="PANTHER" id="PTHR45619">
    <property type="entry name" value="SERINE/THREONINE-PROTEIN PHOSPHATASE PP2A-RELATED"/>
    <property type="match status" value="1"/>
</dbReference>
<dbReference type="Pfam" id="PF00149">
    <property type="entry name" value="Metallophos"/>
    <property type="match status" value="1"/>
</dbReference>
<dbReference type="InterPro" id="IPR004843">
    <property type="entry name" value="Calcineurin-like_PHP"/>
</dbReference>
<evidence type="ECO:0000256" key="3">
    <source>
        <dbReference type="ARBA" id="ARBA00022723"/>
    </source>
</evidence>
<dbReference type="SMART" id="SM00156">
    <property type="entry name" value="PP2Ac"/>
    <property type="match status" value="1"/>
</dbReference>
<evidence type="ECO:0000256" key="2">
    <source>
        <dbReference type="ARBA" id="ARBA00013081"/>
    </source>
</evidence>
<feature type="region of interest" description="Disordered" evidence="7">
    <location>
        <begin position="1"/>
        <end position="47"/>
    </location>
</feature>
<dbReference type="PRINTS" id="PR00114">
    <property type="entry name" value="STPHPHTASE"/>
</dbReference>
<organism evidence="9 10">
    <name type="scientific">Vombatus ursinus</name>
    <name type="common">Common wombat</name>
    <dbReference type="NCBI Taxonomy" id="29139"/>
    <lineage>
        <taxon>Eukaryota</taxon>
        <taxon>Metazoa</taxon>
        <taxon>Chordata</taxon>
        <taxon>Craniata</taxon>
        <taxon>Vertebrata</taxon>
        <taxon>Euteleostomi</taxon>
        <taxon>Mammalia</taxon>
        <taxon>Metatheria</taxon>
        <taxon>Diprotodontia</taxon>
        <taxon>Vombatidae</taxon>
        <taxon>Vombatus</taxon>
    </lineage>
</organism>
<comment type="cofactor">
    <cofactor evidence="1">
        <name>Mn(2+)</name>
        <dbReference type="ChEBI" id="CHEBI:29035"/>
    </cofactor>
</comment>
<evidence type="ECO:0000256" key="6">
    <source>
        <dbReference type="ARBA" id="ARBA00023211"/>
    </source>
</evidence>
<dbReference type="SUPFAM" id="SSF56300">
    <property type="entry name" value="Metallo-dependent phosphatases"/>
    <property type="match status" value="1"/>
</dbReference>
<dbReference type="Proteomes" id="UP000314987">
    <property type="component" value="Unassembled WGS sequence"/>
</dbReference>
<dbReference type="GO" id="GO:0004722">
    <property type="term" value="F:protein serine/threonine phosphatase activity"/>
    <property type="evidence" value="ECO:0007669"/>
    <property type="project" value="UniProtKB-EC"/>
</dbReference>
<proteinExistence type="predicted"/>
<keyword evidence="10" id="KW-1185">Reference proteome</keyword>
<dbReference type="InterPro" id="IPR047129">
    <property type="entry name" value="PPA2-like"/>
</dbReference>
<accession>A0A4X2L0C4</accession>
<keyword evidence="4" id="KW-0378">Hydrolase</keyword>
<keyword evidence="5" id="KW-0904">Protein phosphatase</keyword>
<evidence type="ECO:0000256" key="4">
    <source>
        <dbReference type="ARBA" id="ARBA00022801"/>
    </source>
</evidence>
<dbReference type="AlphaFoldDB" id="A0A4X2L0C4"/>
<evidence type="ECO:0000313" key="10">
    <source>
        <dbReference type="Proteomes" id="UP000314987"/>
    </source>
</evidence>
<evidence type="ECO:0000256" key="7">
    <source>
        <dbReference type="SAM" id="MobiDB-lite"/>
    </source>
</evidence>
<reference evidence="10" key="1">
    <citation type="submission" date="2018-12" db="EMBL/GenBank/DDBJ databases">
        <authorList>
            <person name="Yazar S."/>
        </authorList>
    </citation>
    <scope>NUCLEOTIDE SEQUENCE [LARGE SCALE GENOMIC DNA]</scope>
</reference>
<sequence>YYTITDEGADGGSKVEPRARGSKMGSRSHRVRDTLMGGPSREGLGPLSRVDSPITVCGDIHGQFYDPKELFKVGGDVPETNYLFMGDFVDRGFYNGETFLLLLALKVRYPDRITLIGGTTRSECLRKYGSVTVWCYCTEIFVYLSLSAIIDGKIFCVHGGLSPSIQTLDQIRTIDWKQEVPHDGPMCDLLWSDPEDTAGWGVSPRGAGYLLDSDVVAQFNAANDLDMTCRAHQLVMEGYKWHFNETVLTCALETFASLFPKYESLVYLLIALESLPRPEI</sequence>
<feature type="domain" description="Serine/threonine specific protein phosphatases" evidence="8">
    <location>
        <begin position="19"/>
        <end position="276"/>
    </location>
</feature>
<evidence type="ECO:0000313" key="9">
    <source>
        <dbReference type="Ensembl" id="ENSVURP00010014657.1"/>
    </source>
</evidence>
<name>A0A4X2L0C4_VOMUR</name>
<evidence type="ECO:0000256" key="5">
    <source>
        <dbReference type="ARBA" id="ARBA00022912"/>
    </source>
</evidence>
<dbReference type="STRING" id="29139.ENSVURP00010014657"/>
<dbReference type="Gene3D" id="3.60.21.10">
    <property type="match status" value="1"/>
</dbReference>
<dbReference type="InterPro" id="IPR006186">
    <property type="entry name" value="Ser/Thr-sp_prot-phosphatase"/>
</dbReference>
<dbReference type="InterPro" id="IPR029052">
    <property type="entry name" value="Metallo-depent_PP-like"/>
</dbReference>
<keyword evidence="6" id="KW-0464">Manganese</keyword>
<reference evidence="9" key="2">
    <citation type="submission" date="2025-08" db="UniProtKB">
        <authorList>
            <consortium name="Ensembl"/>
        </authorList>
    </citation>
    <scope>IDENTIFICATION</scope>
</reference>
<dbReference type="GeneTree" id="ENSGT00930000151040"/>
<protein>
    <recommendedName>
        <fullName evidence="2">protein-serine/threonine phosphatase</fullName>
        <ecNumber evidence="2">3.1.3.16</ecNumber>
    </recommendedName>
</protein>